<dbReference type="AlphaFoldDB" id="A0A4S3KC04"/>
<dbReference type="RefSeq" id="WP_136259564.1">
    <property type="nucleotide sequence ID" value="NZ_MWIO01000051.1"/>
</dbReference>
<protein>
    <recommendedName>
        <fullName evidence="3">PLD phosphodiesterase domain-containing protein</fullName>
    </recommendedName>
</protein>
<evidence type="ECO:0000313" key="2">
    <source>
        <dbReference type="Proteomes" id="UP000306317"/>
    </source>
</evidence>
<accession>A0A4S3KC04</accession>
<comment type="caution">
    <text evidence="1">The sequence shown here is derived from an EMBL/GenBank/DDBJ whole genome shotgun (WGS) entry which is preliminary data.</text>
</comment>
<proteinExistence type="predicted"/>
<dbReference type="OrthoDB" id="7572623at2"/>
<evidence type="ECO:0000313" key="1">
    <source>
        <dbReference type="EMBL" id="THD05927.1"/>
    </source>
</evidence>
<evidence type="ECO:0008006" key="3">
    <source>
        <dbReference type="Google" id="ProtNLM"/>
    </source>
</evidence>
<keyword evidence="2" id="KW-1185">Reference proteome</keyword>
<name>A0A4S3KC04_9GAMM</name>
<reference evidence="1 2" key="1">
    <citation type="submission" date="2017-02" db="EMBL/GenBank/DDBJ databases">
        <title>Whole genome sequencing of Rhodanobacter lindaniclasticus DSM 17932.</title>
        <authorList>
            <person name="Kumar S."/>
            <person name="Patil P."/>
            <person name="Patil P.B."/>
        </authorList>
    </citation>
    <scope>NUCLEOTIDE SEQUENCE [LARGE SCALE GENOMIC DNA]</scope>
    <source>
        <strain evidence="1 2">DSM 17932</strain>
    </source>
</reference>
<dbReference type="Proteomes" id="UP000306317">
    <property type="component" value="Unassembled WGS sequence"/>
</dbReference>
<dbReference type="EMBL" id="MWIO01000051">
    <property type="protein sequence ID" value="THD05927.1"/>
    <property type="molecule type" value="Genomic_DNA"/>
</dbReference>
<gene>
    <name evidence="1" type="ORF">B1991_15365</name>
</gene>
<organism evidence="1 2">
    <name type="scientific">Rhodanobacter lindaniclasticus</name>
    <dbReference type="NCBI Taxonomy" id="75310"/>
    <lineage>
        <taxon>Bacteria</taxon>
        <taxon>Pseudomonadati</taxon>
        <taxon>Pseudomonadota</taxon>
        <taxon>Gammaproteobacteria</taxon>
        <taxon>Lysobacterales</taxon>
        <taxon>Rhodanobacteraceae</taxon>
        <taxon>Rhodanobacter</taxon>
    </lineage>
</organism>
<sequence>MDALILIDKLRTLLSTAPPLEGRGPYGQEQFAWLGHASALISTWDRTEAIFFKTAVDGMTGNFNRAANHGNVFTTIYRAIASLEEQLPRPAGQAFGPGAAYDFFKALRELVLSTEASLFLVDPYLDAEAFDGYLGALAPGRHVRLLCARYAEEVRVAAGKYSLQQQCRIEARRSSAIHDRIIFVDGAQCWVLGSSVKDAAAKKATYLAPLSADIAAQKIQIYEGIWNAATAI</sequence>